<evidence type="ECO:0000313" key="1">
    <source>
        <dbReference type="EMBL" id="OEY71484.1"/>
    </source>
</evidence>
<comment type="caution">
    <text evidence="2">The sequence shown here is derived from an EMBL/GenBank/DDBJ whole genome shotgun (WGS) entry which is preliminary data.</text>
</comment>
<dbReference type="SUPFAM" id="SSF82185">
    <property type="entry name" value="Histone H3 K4-specific methyltransferase SET7/9 N-terminal domain"/>
    <property type="match status" value="2"/>
</dbReference>
<protein>
    <submittedName>
        <fullName evidence="2">Uncharacterized protein</fullName>
    </submittedName>
</protein>
<evidence type="ECO:0000313" key="2">
    <source>
        <dbReference type="EMBL" id="PKD16274.1"/>
    </source>
</evidence>
<dbReference type="EMBL" id="LKTR01000054">
    <property type="protein sequence ID" value="PKD16274.1"/>
    <property type="molecule type" value="Genomic_DNA"/>
</dbReference>
<dbReference type="Proteomes" id="UP000176009">
    <property type="component" value="Unassembled WGS sequence"/>
</dbReference>
<dbReference type="EMBL" id="MJBR01000049">
    <property type="protein sequence ID" value="OEY71484.1"/>
    <property type="molecule type" value="Genomic_DNA"/>
</dbReference>
<dbReference type="Proteomes" id="UP000232533">
    <property type="component" value="Unassembled WGS sequence"/>
</dbReference>
<sequence length="132" mass="14837">MEVPLEDGLKSGNGILLGEDGNIVGIRHYKSDTLNGFGLLLNENTFKPKHIYQSKNGKPEGVLINFYDSGIIKKFRTADIFNDSQILEFHENGVIKEIGQTKKGKAHGTFFYFDVNGKLEKRVEYEEGNIAK</sequence>
<dbReference type="Gene3D" id="2.20.110.10">
    <property type="entry name" value="Histone H3 K4-specific methyltransferase SET7/9 N-terminal domain"/>
    <property type="match status" value="2"/>
</dbReference>
<dbReference type="InterPro" id="IPR011652">
    <property type="entry name" value="MORN_2"/>
</dbReference>
<reference evidence="1 3" key="2">
    <citation type="submission" date="2016-09" db="EMBL/GenBank/DDBJ databases">
        <title>Genome Sequence of Salegentibacter salarius,Isolated from a Marine Solar Saltern of the Yellow Sea in South Korea.</title>
        <authorList>
            <person name="Zheng Q."/>
            <person name="Liu Y."/>
        </authorList>
    </citation>
    <scope>NUCLEOTIDE SEQUENCE [LARGE SCALE GENOMIC DNA]</scope>
    <source>
        <strain evidence="1 3">KCTC 12974</strain>
    </source>
</reference>
<gene>
    <name evidence="2" type="ORF">APR40_04960</name>
    <name evidence="1" type="ORF">BHS39_04960</name>
</gene>
<proteinExistence type="predicted"/>
<organism evidence="2 4">
    <name type="scientific">Salegentibacter salarius</name>
    <dbReference type="NCBI Taxonomy" id="435906"/>
    <lineage>
        <taxon>Bacteria</taxon>
        <taxon>Pseudomonadati</taxon>
        <taxon>Bacteroidota</taxon>
        <taxon>Flavobacteriia</taxon>
        <taxon>Flavobacteriales</taxon>
        <taxon>Flavobacteriaceae</taxon>
        <taxon>Salegentibacter</taxon>
    </lineage>
</organism>
<dbReference type="Pfam" id="PF07661">
    <property type="entry name" value="MORN_2"/>
    <property type="match status" value="2"/>
</dbReference>
<name>A0A2N0TNH4_9FLAO</name>
<evidence type="ECO:0000313" key="4">
    <source>
        <dbReference type="Proteomes" id="UP000232533"/>
    </source>
</evidence>
<dbReference type="AlphaFoldDB" id="A0A2N0TNH4"/>
<reference evidence="2 4" key="1">
    <citation type="submission" date="2015-10" db="EMBL/GenBank/DDBJ databases">
        <title>Draft genome sequence of Salegentibacter salinarum KCTC 12975.</title>
        <authorList>
            <person name="Lin W."/>
            <person name="Zheng Q."/>
        </authorList>
    </citation>
    <scope>NUCLEOTIDE SEQUENCE [LARGE SCALE GENOMIC DNA]</scope>
    <source>
        <strain evidence="2 4">KCTC 12974</strain>
    </source>
</reference>
<evidence type="ECO:0000313" key="3">
    <source>
        <dbReference type="Proteomes" id="UP000176009"/>
    </source>
</evidence>
<accession>A0A2N0TNH4</accession>
<keyword evidence="3" id="KW-1185">Reference proteome</keyword>